<dbReference type="AlphaFoldDB" id="A0AAW0N0M2"/>
<evidence type="ECO:0000259" key="1">
    <source>
        <dbReference type="Pfam" id="PF00089"/>
    </source>
</evidence>
<evidence type="ECO:0000313" key="2">
    <source>
        <dbReference type="EMBL" id="KAK7889255.1"/>
    </source>
</evidence>
<comment type="caution">
    <text evidence="2">The sequence shown here is derived from an EMBL/GenBank/DDBJ whole genome shotgun (WGS) entry which is preliminary data.</text>
</comment>
<protein>
    <recommendedName>
        <fullName evidence="1">Peptidase S1 domain-containing protein</fullName>
    </recommendedName>
</protein>
<organism evidence="2 3">
    <name type="scientific">Mugilogobius chulae</name>
    <name type="common">yellowstripe goby</name>
    <dbReference type="NCBI Taxonomy" id="88201"/>
    <lineage>
        <taxon>Eukaryota</taxon>
        <taxon>Metazoa</taxon>
        <taxon>Chordata</taxon>
        <taxon>Craniata</taxon>
        <taxon>Vertebrata</taxon>
        <taxon>Euteleostomi</taxon>
        <taxon>Actinopterygii</taxon>
        <taxon>Neopterygii</taxon>
        <taxon>Teleostei</taxon>
        <taxon>Neoteleostei</taxon>
        <taxon>Acanthomorphata</taxon>
        <taxon>Gobiaria</taxon>
        <taxon>Gobiiformes</taxon>
        <taxon>Gobioidei</taxon>
        <taxon>Gobiidae</taxon>
        <taxon>Gobionellinae</taxon>
        <taxon>Mugilogobius</taxon>
    </lineage>
</organism>
<dbReference type="InterPro" id="IPR001254">
    <property type="entry name" value="Trypsin_dom"/>
</dbReference>
<gene>
    <name evidence="2" type="ORF">WMY93_024815</name>
</gene>
<dbReference type="EMBL" id="JBBPFD010000018">
    <property type="protein sequence ID" value="KAK7889255.1"/>
    <property type="molecule type" value="Genomic_DNA"/>
</dbReference>
<sequence length="84" mass="9193">MNQSVTELFASQSSLTNMQPAARTLLLLIALTAQDAVHTGKIFGGKVAHNKPYMVLVERKMLSGKTKYCGGFLLREDFVMTAAM</sequence>
<dbReference type="Gene3D" id="2.40.10.10">
    <property type="entry name" value="Trypsin-like serine proteases"/>
    <property type="match status" value="1"/>
</dbReference>
<dbReference type="GO" id="GO:0006508">
    <property type="term" value="P:proteolysis"/>
    <property type="evidence" value="ECO:0007669"/>
    <property type="project" value="InterPro"/>
</dbReference>
<dbReference type="Pfam" id="PF00089">
    <property type="entry name" value="Trypsin"/>
    <property type="match status" value="1"/>
</dbReference>
<feature type="domain" description="Peptidase S1" evidence="1">
    <location>
        <begin position="48"/>
        <end position="83"/>
    </location>
</feature>
<dbReference type="InterPro" id="IPR009003">
    <property type="entry name" value="Peptidase_S1_PA"/>
</dbReference>
<proteinExistence type="predicted"/>
<dbReference type="SUPFAM" id="SSF50494">
    <property type="entry name" value="Trypsin-like serine proteases"/>
    <property type="match status" value="1"/>
</dbReference>
<name>A0AAW0N0M2_9GOBI</name>
<dbReference type="InterPro" id="IPR043504">
    <property type="entry name" value="Peptidase_S1_PA_chymotrypsin"/>
</dbReference>
<keyword evidence="3" id="KW-1185">Reference proteome</keyword>
<reference evidence="3" key="1">
    <citation type="submission" date="2024-04" db="EMBL/GenBank/DDBJ databases">
        <title>Salinicola lusitanus LLJ914,a marine bacterium isolated from the Okinawa Trough.</title>
        <authorList>
            <person name="Li J."/>
        </authorList>
    </citation>
    <scope>NUCLEOTIDE SEQUENCE [LARGE SCALE GENOMIC DNA]</scope>
</reference>
<dbReference type="Proteomes" id="UP001460270">
    <property type="component" value="Unassembled WGS sequence"/>
</dbReference>
<dbReference type="GO" id="GO:0004252">
    <property type="term" value="F:serine-type endopeptidase activity"/>
    <property type="evidence" value="ECO:0007669"/>
    <property type="project" value="InterPro"/>
</dbReference>
<evidence type="ECO:0000313" key="3">
    <source>
        <dbReference type="Proteomes" id="UP001460270"/>
    </source>
</evidence>
<accession>A0AAW0N0M2</accession>